<dbReference type="PANTHER" id="PTHR47163">
    <property type="entry name" value="DDE_TNP_IS1595 DOMAIN-CONTAINING PROTEIN"/>
    <property type="match status" value="1"/>
</dbReference>
<dbReference type="Proteomes" id="UP000887116">
    <property type="component" value="Unassembled WGS sequence"/>
</dbReference>
<dbReference type="OrthoDB" id="6611384at2759"/>
<comment type="caution">
    <text evidence="1">The sequence shown here is derived from an EMBL/GenBank/DDBJ whole genome shotgun (WGS) entry which is preliminary data.</text>
</comment>
<dbReference type="EMBL" id="BMAO01013359">
    <property type="protein sequence ID" value="GFQ88329.1"/>
    <property type="molecule type" value="Genomic_DNA"/>
</dbReference>
<dbReference type="AlphaFoldDB" id="A0A8X6HKI8"/>
<protein>
    <submittedName>
        <fullName evidence="1">Putative transposase-like protein</fullName>
    </submittedName>
</protein>
<reference evidence="1" key="1">
    <citation type="submission" date="2020-07" db="EMBL/GenBank/DDBJ databases">
        <title>Multicomponent nature underlies the extraordinary mechanical properties of spider dragline silk.</title>
        <authorList>
            <person name="Kono N."/>
            <person name="Nakamura H."/>
            <person name="Mori M."/>
            <person name="Yoshida Y."/>
            <person name="Ohtoshi R."/>
            <person name="Malay A.D."/>
            <person name="Moran D.A.P."/>
            <person name="Tomita M."/>
            <person name="Numata K."/>
            <person name="Arakawa K."/>
        </authorList>
    </citation>
    <scope>NUCLEOTIDE SEQUENCE</scope>
</reference>
<keyword evidence="2" id="KW-1185">Reference proteome</keyword>
<evidence type="ECO:0000313" key="2">
    <source>
        <dbReference type="Proteomes" id="UP000887116"/>
    </source>
</evidence>
<sequence>MLECTEENLEQIGNKDNTVEIDKFKFIKRRYNRGHAVEGQWVFGGVERGTGKMFLVSMHDCNRYIDWLIQWIKPGTTIYSDCWKS</sequence>
<organism evidence="1 2">
    <name type="scientific">Trichonephila clavata</name>
    <name type="common">Joro spider</name>
    <name type="synonym">Nephila clavata</name>
    <dbReference type="NCBI Taxonomy" id="2740835"/>
    <lineage>
        <taxon>Eukaryota</taxon>
        <taxon>Metazoa</taxon>
        <taxon>Ecdysozoa</taxon>
        <taxon>Arthropoda</taxon>
        <taxon>Chelicerata</taxon>
        <taxon>Arachnida</taxon>
        <taxon>Araneae</taxon>
        <taxon>Araneomorphae</taxon>
        <taxon>Entelegynae</taxon>
        <taxon>Araneoidea</taxon>
        <taxon>Nephilidae</taxon>
        <taxon>Trichonephila</taxon>
    </lineage>
</organism>
<gene>
    <name evidence="1" type="primary">X975_13754</name>
    <name evidence="1" type="ORF">TNCT_390381</name>
</gene>
<proteinExistence type="predicted"/>
<accession>A0A8X6HKI8</accession>
<evidence type="ECO:0000313" key="1">
    <source>
        <dbReference type="EMBL" id="GFQ88329.1"/>
    </source>
</evidence>
<dbReference type="InterPro" id="IPR053164">
    <property type="entry name" value="IS1016-like_transposase"/>
</dbReference>
<name>A0A8X6HKI8_TRICU</name>
<dbReference type="PANTHER" id="PTHR47163:SF2">
    <property type="entry name" value="SI:DKEY-17M8.2"/>
    <property type="match status" value="1"/>
</dbReference>